<keyword evidence="2" id="KW-0472">Membrane</keyword>
<keyword evidence="2" id="KW-1133">Transmembrane helix</keyword>
<dbReference type="EMBL" id="BSQG01000002">
    <property type="protein sequence ID" value="GLU47615.1"/>
    <property type="molecule type" value="Genomic_DNA"/>
</dbReference>
<keyword evidence="4" id="KW-1185">Reference proteome</keyword>
<evidence type="ECO:0000313" key="4">
    <source>
        <dbReference type="Proteomes" id="UP001165092"/>
    </source>
</evidence>
<feature type="transmembrane region" description="Helical" evidence="2">
    <location>
        <begin position="107"/>
        <end position="132"/>
    </location>
</feature>
<feature type="region of interest" description="Disordered" evidence="1">
    <location>
        <begin position="82"/>
        <end position="102"/>
    </location>
</feature>
<proteinExistence type="predicted"/>
<accession>A0A9W6UJ23</accession>
<gene>
    <name evidence="3" type="ORF">Nans01_19660</name>
</gene>
<organism evidence="3 4">
    <name type="scientific">Nocardiopsis ansamitocini</name>
    <dbReference type="NCBI Taxonomy" id="1670832"/>
    <lineage>
        <taxon>Bacteria</taxon>
        <taxon>Bacillati</taxon>
        <taxon>Actinomycetota</taxon>
        <taxon>Actinomycetes</taxon>
        <taxon>Streptosporangiales</taxon>
        <taxon>Nocardiopsidaceae</taxon>
        <taxon>Nocardiopsis</taxon>
    </lineage>
</organism>
<reference evidence="3" key="1">
    <citation type="submission" date="2023-02" db="EMBL/GenBank/DDBJ databases">
        <title>Nocardiopsis ansamitocini NBRC 112285.</title>
        <authorList>
            <person name="Ichikawa N."/>
            <person name="Sato H."/>
            <person name="Tonouchi N."/>
        </authorList>
    </citation>
    <scope>NUCLEOTIDE SEQUENCE</scope>
    <source>
        <strain evidence="3">NBRC 112285</strain>
    </source>
</reference>
<dbReference type="AlphaFoldDB" id="A0A9W6UJ23"/>
<keyword evidence="2" id="KW-0812">Transmembrane</keyword>
<dbReference type="Proteomes" id="UP001165092">
    <property type="component" value="Unassembled WGS sequence"/>
</dbReference>
<evidence type="ECO:0000256" key="1">
    <source>
        <dbReference type="SAM" id="MobiDB-lite"/>
    </source>
</evidence>
<sequence length="469" mass="47968">MTQSAQPGDRVTVVIASDELSAVVTIEGRPQTVRGEGAKETRRIALDLAAGYATHIGRPVLIEARDDFGVLRLEAAPGGVVRGLTETSPLPQPKPKPARSGKGGAKVALAVIGGLVAIGLVAVGVVVVIGLLPGQTVAQDGGEGPVLLDGRSPPAGFASTADWRIPLAPGTRPAVAPDGGSAAIITLDERLALVDGSGEQSWSGELPLPVSEIKGLLRFGEGPDGPRVVVVGPSSFWLWPTGGGDPVEYPLASGAQVTFGGSAPLVTTDDGVLLPQDDELVEVDVPEGAGAMLAHGSEVLMAAVGARWFWVPGEGASTEVEADAPEGAEDEGRMLTASENYVVVRWKDPAADRVLLGFHDPRDGSVVASASIAVEELADAHLIEGAGVAAYGSVLLDPDSRETRVLSGFKPLSAAGDVLYGELDGEQVAVGADALPEEMEPNAARPWGLLDGRAVVVDGNNGLYALPPD</sequence>
<protein>
    <submittedName>
        <fullName evidence="3">Uncharacterized protein</fullName>
    </submittedName>
</protein>
<evidence type="ECO:0000313" key="3">
    <source>
        <dbReference type="EMBL" id="GLU47615.1"/>
    </source>
</evidence>
<dbReference type="InterPro" id="IPR011047">
    <property type="entry name" value="Quinoprotein_ADH-like_sf"/>
</dbReference>
<name>A0A9W6UJ23_9ACTN</name>
<comment type="caution">
    <text evidence="3">The sequence shown here is derived from an EMBL/GenBank/DDBJ whole genome shotgun (WGS) entry which is preliminary data.</text>
</comment>
<dbReference type="SUPFAM" id="SSF50998">
    <property type="entry name" value="Quinoprotein alcohol dehydrogenase-like"/>
    <property type="match status" value="1"/>
</dbReference>
<evidence type="ECO:0000256" key="2">
    <source>
        <dbReference type="SAM" id="Phobius"/>
    </source>
</evidence>
<dbReference type="RefSeq" id="WP_285758731.1">
    <property type="nucleotide sequence ID" value="NZ_BSQG01000002.1"/>
</dbReference>